<feature type="transmembrane region" description="Helical" evidence="10">
    <location>
        <begin position="162"/>
        <end position="179"/>
    </location>
</feature>
<evidence type="ECO:0000256" key="1">
    <source>
        <dbReference type="ARBA" id="ARBA00004651"/>
    </source>
</evidence>
<feature type="transmembrane region" description="Helical" evidence="10">
    <location>
        <begin position="351"/>
        <end position="374"/>
    </location>
</feature>
<comment type="subcellular location">
    <subcellularLocation>
        <location evidence="10">Cell inner membrane</location>
        <topology evidence="10">Multi-pass membrane protein</topology>
    </subcellularLocation>
    <subcellularLocation>
        <location evidence="1">Cell membrane</location>
        <topology evidence="1">Multi-pass membrane protein</topology>
    </subcellularLocation>
</comment>
<keyword evidence="3" id="KW-1003">Cell membrane</keyword>
<feature type="transmembrane region" description="Helical" evidence="10">
    <location>
        <begin position="308"/>
        <end position="330"/>
    </location>
</feature>
<feature type="transmembrane region" description="Helical" evidence="10">
    <location>
        <begin position="6"/>
        <end position="25"/>
    </location>
</feature>
<evidence type="ECO:0000256" key="5">
    <source>
        <dbReference type="ARBA" id="ARBA00022989"/>
    </source>
</evidence>
<dbReference type="PANTHER" id="PTHR10110:SF86">
    <property type="entry name" value="SODIUM_HYDROGEN EXCHANGER 7"/>
    <property type="match status" value="1"/>
</dbReference>
<evidence type="ECO:0000256" key="10">
    <source>
        <dbReference type="RuleBase" id="RU366002"/>
    </source>
</evidence>
<proteinExistence type="inferred from homology"/>
<feature type="transmembrane region" description="Helical" evidence="10">
    <location>
        <begin position="234"/>
        <end position="251"/>
    </location>
</feature>
<evidence type="ECO:0000256" key="3">
    <source>
        <dbReference type="ARBA" id="ARBA00022475"/>
    </source>
</evidence>
<dbReference type="Gene3D" id="6.10.140.1330">
    <property type="match status" value="1"/>
</dbReference>
<evidence type="ECO:0000256" key="4">
    <source>
        <dbReference type="ARBA" id="ARBA00022692"/>
    </source>
</evidence>
<gene>
    <name evidence="13" type="ORF">ACFQE0_21390</name>
</gene>
<keyword evidence="6 10" id="KW-0915">Sodium</keyword>
<feature type="transmembrane region" description="Helical" evidence="10">
    <location>
        <begin position="82"/>
        <end position="105"/>
    </location>
</feature>
<evidence type="ECO:0000313" key="13">
    <source>
        <dbReference type="EMBL" id="MFC6791920.1"/>
    </source>
</evidence>
<keyword evidence="10" id="KW-0997">Cell inner membrane</keyword>
<protein>
    <submittedName>
        <fullName evidence="13">Na+/H+ antiporter</fullName>
    </submittedName>
</protein>
<accession>A0ABW2BP50</accession>
<reference evidence="14" key="1">
    <citation type="journal article" date="2019" name="Int. J. Syst. Evol. Microbiol.">
        <title>The Global Catalogue of Microorganisms (GCM) 10K type strain sequencing project: providing services to taxonomists for standard genome sequencing and annotation.</title>
        <authorList>
            <consortium name="The Broad Institute Genomics Platform"/>
            <consortium name="The Broad Institute Genome Sequencing Center for Infectious Disease"/>
            <person name="Wu L."/>
            <person name="Ma J."/>
        </authorList>
    </citation>
    <scope>NUCLEOTIDE SEQUENCE [LARGE SCALE GENOMIC DNA]</scope>
    <source>
        <strain evidence="14">CCUG 48316</strain>
    </source>
</reference>
<dbReference type="InterPro" id="IPR018422">
    <property type="entry name" value="Cation/H_exchanger_CPA1"/>
</dbReference>
<dbReference type="NCBIfam" id="TIGR00831">
    <property type="entry name" value="a_cpa1"/>
    <property type="match status" value="1"/>
</dbReference>
<keyword evidence="8 10" id="KW-0472">Membrane</keyword>
<dbReference type="InterPro" id="IPR004705">
    <property type="entry name" value="Cation/H_exchanger_CPA1_bac"/>
</dbReference>
<keyword evidence="14" id="KW-1185">Reference proteome</keyword>
<organism evidence="13 14">
    <name type="scientific">Methylobacterium komagatae</name>
    <dbReference type="NCBI Taxonomy" id="374425"/>
    <lineage>
        <taxon>Bacteria</taxon>
        <taxon>Pseudomonadati</taxon>
        <taxon>Pseudomonadota</taxon>
        <taxon>Alphaproteobacteria</taxon>
        <taxon>Hyphomicrobiales</taxon>
        <taxon>Methylobacteriaceae</taxon>
        <taxon>Methylobacterium</taxon>
    </lineage>
</organism>
<dbReference type="PANTHER" id="PTHR10110">
    <property type="entry name" value="SODIUM/HYDROGEN EXCHANGER"/>
    <property type="match status" value="1"/>
</dbReference>
<dbReference type="InterPro" id="IPR006153">
    <property type="entry name" value="Cation/H_exchanger_TM"/>
</dbReference>
<comment type="similarity">
    <text evidence="10">Belongs to the monovalent cation:proton antiporter 1 (CPA1) transporter (TC 2.A.36) family.</text>
</comment>
<dbReference type="Proteomes" id="UP001596292">
    <property type="component" value="Unassembled WGS sequence"/>
</dbReference>
<feature type="compositionally biased region" description="Low complexity" evidence="11">
    <location>
        <begin position="558"/>
        <end position="568"/>
    </location>
</feature>
<keyword evidence="9 10" id="KW-0739">Sodium transport</keyword>
<dbReference type="RefSeq" id="WP_378973240.1">
    <property type="nucleotide sequence ID" value="NZ_JBHSWN010000001.1"/>
</dbReference>
<feature type="region of interest" description="Disordered" evidence="11">
    <location>
        <begin position="512"/>
        <end position="594"/>
    </location>
</feature>
<comment type="caution">
    <text evidence="13">The sequence shown here is derived from an EMBL/GenBank/DDBJ whole genome shotgun (WGS) entry which is preliminary data.</text>
</comment>
<evidence type="ECO:0000256" key="6">
    <source>
        <dbReference type="ARBA" id="ARBA00023053"/>
    </source>
</evidence>
<evidence type="ECO:0000256" key="2">
    <source>
        <dbReference type="ARBA" id="ARBA00022448"/>
    </source>
</evidence>
<feature type="domain" description="Cation/H+ exchanger transmembrane" evidence="12">
    <location>
        <begin position="16"/>
        <end position="404"/>
    </location>
</feature>
<keyword evidence="7 10" id="KW-0406">Ion transport</keyword>
<feature type="transmembrane region" description="Helical" evidence="10">
    <location>
        <begin position="185"/>
        <end position="203"/>
    </location>
</feature>
<keyword evidence="10" id="KW-0050">Antiport</keyword>
<comment type="function">
    <text evidence="10">Na(+)/H(+) antiporter that extrudes sodium in exchange for external protons.</text>
</comment>
<name>A0ABW2BP50_9HYPH</name>
<evidence type="ECO:0000256" key="8">
    <source>
        <dbReference type="ARBA" id="ARBA00023136"/>
    </source>
</evidence>
<evidence type="ECO:0000256" key="7">
    <source>
        <dbReference type="ARBA" id="ARBA00023065"/>
    </source>
</evidence>
<keyword evidence="2 10" id="KW-0813">Transport</keyword>
<evidence type="ECO:0000256" key="9">
    <source>
        <dbReference type="ARBA" id="ARBA00023201"/>
    </source>
</evidence>
<feature type="transmembrane region" description="Helical" evidence="10">
    <location>
        <begin position="57"/>
        <end position="75"/>
    </location>
</feature>
<evidence type="ECO:0000313" key="14">
    <source>
        <dbReference type="Proteomes" id="UP001596292"/>
    </source>
</evidence>
<keyword evidence="4 10" id="KW-0812">Transmembrane</keyword>
<evidence type="ECO:0000259" key="12">
    <source>
        <dbReference type="Pfam" id="PF00999"/>
    </source>
</evidence>
<keyword evidence="5 10" id="KW-1133">Transmembrane helix</keyword>
<sequence length="594" mass="62825">MTPVALFELVLALLAAALVLSLIAGRLGLPPAVALVIGGMALAFAPGLPAFDLDPDLIMVLFLPPLLLESAYFTVWRDFRAAIGPILSLSLGAVLFTTLVVGLVAHGVAPGLPWAACFALGAIVSPPDAVSAKAVLSRVSLPRKTVTVLEGESLVNDASGLVLYRFAVAAALTGAFSAWGALGSFAWLAVAGVAVGVAIGFVVNRVMARLHDANAATIVTFLVAYLAYLAAEEIHASGVLAVVACGLMLGGREHLTFDARTRTHAIAVWAFVVFVLEALVFVLIGLALRGVLARMGGSEDALIAGLPLAVAATVTCVAARLAWVFAAVNLPRLLPRRWRDASPPLRPAIPLVIDWAGMRGVVTLAAALALPLGFPGRDPILLAAFAVILFTVLVQGTTLGPLIRRLALDAKTRLPDGHLDATMARVAVNEAGLASLETMIESETGTHRHPVLVEQYRRRVRATSRLRDDRSVAEVERDAHMAAALGAIRAGRSALIGLHREGRIHWLGAQDHRGRTRPRGTASAPARGRTGGAWLRINGRRSPPACRSFRRRHAPCGRNRAWPPARWARPPPARLAGWHQPPGRRRSPGPGSRS</sequence>
<feature type="transmembrane region" description="Helical" evidence="10">
    <location>
        <begin position="380"/>
        <end position="403"/>
    </location>
</feature>
<feature type="transmembrane region" description="Helical" evidence="10">
    <location>
        <begin position="263"/>
        <end position="288"/>
    </location>
</feature>
<dbReference type="EMBL" id="JBHSWN010000001">
    <property type="protein sequence ID" value="MFC6791920.1"/>
    <property type="molecule type" value="Genomic_DNA"/>
</dbReference>
<dbReference type="Pfam" id="PF00999">
    <property type="entry name" value="Na_H_Exchanger"/>
    <property type="match status" value="1"/>
</dbReference>
<feature type="transmembrane region" description="Helical" evidence="10">
    <location>
        <begin position="210"/>
        <end position="228"/>
    </location>
</feature>
<evidence type="ECO:0000256" key="11">
    <source>
        <dbReference type="SAM" id="MobiDB-lite"/>
    </source>
</evidence>
<feature type="transmembrane region" description="Helical" evidence="10">
    <location>
        <begin position="32"/>
        <end position="51"/>
    </location>
</feature>